<protein>
    <submittedName>
        <fullName evidence="2">Uncharacterized protein</fullName>
    </submittedName>
</protein>
<gene>
    <name evidence="2" type="ORF">B9Z19DRAFT_1119863</name>
</gene>
<proteinExistence type="predicted"/>
<evidence type="ECO:0000313" key="3">
    <source>
        <dbReference type="Proteomes" id="UP000244722"/>
    </source>
</evidence>
<evidence type="ECO:0000256" key="1">
    <source>
        <dbReference type="SAM" id="MobiDB-lite"/>
    </source>
</evidence>
<accession>A0A2T7A5N6</accession>
<dbReference type="OrthoDB" id="5406332at2759"/>
<comment type="caution">
    <text evidence="2">The sequence shown here is derived from an EMBL/GenBank/DDBJ whole genome shotgun (WGS) entry which is preliminary data.</text>
</comment>
<dbReference type="AlphaFoldDB" id="A0A2T7A5N6"/>
<dbReference type="Proteomes" id="UP000244722">
    <property type="component" value="Unassembled WGS sequence"/>
</dbReference>
<keyword evidence="3" id="KW-1185">Reference proteome</keyword>
<feature type="compositionally biased region" description="Basic residues" evidence="1">
    <location>
        <begin position="85"/>
        <end position="94"/>
    </location>
</feature>
<dbReference type="EMBL" id="NESQ01000018">
    <property type="protein sequence ID" value="PUU83061.1"/>
    <property type="molecule type" value="Genomic_DNA"/>
</dbReference>
<name>A0A2T7A5N6_TUBBO</name>
<evidence type="ECO:0000313" key="2">
    <source>
        <dbReference type="EMBL" id="PUU83061.1"/>
    </source>
</evidence>
<sequence length="94" mass="10248">MCTVSSSDSRAPDYETVERRYNIAVNLESWELLAMHSIAGDEVKHSACAPPYVEIARRPLHSRGIYPPTPPPPAAQASSGSAGSGRKRLSREQQ</sequence>
<reference evidence="2 3" key="1">
    <citation type="submission" date="2017-04" db="EMBL/GenBank/DDBJ databases">
        <title>Draft genome sequence of Tuber borchii Vittad., a whitish edible truffle.</title>
        <authorList>
            <consortium name="DOE Joint Genome Institute"/>
            <person name="Murat C."/>
            <person name="Kuo A."/>
            <person name="Barry K.W."/>
            <person name="Clum A."/>
            <person name="Dockter R.B."/>
            <person name="Fauchery L."/>
            <person name="Iotti M."/>
            <person name="Kohler A."/>
            <person name="Labutti K."/>
            <person name="Lindquist E.A."/>
            <person name="Lipzen A."/>
            <person name="Ohm R.A."/>
            <person name="Wang M."/>
            <person name="Grigoriev I.V."/>
            <person name="Zambonelli A."/>
            <person name="Martin F.M."/>
        </authorList>
    </citation>
    <scope>NUCLEOTIDE SEQUENCE [LARGE SCALE GENOMIC DNA]</scope>
    <source>
        <strain evidence="2 3">Tbo3840</strain>
    </source>
</reference>
<organism evidence="2 3">
    <name type="scientific">Tuber borchii</name>
    <name type="common">White truffle</name>
    <dbReference type="NCBI Taxonomy" id="42251"/>
    <lineage>
        <taxon>Eukaryota</taxon>
        <taxon>Fungi</taxon>
        <taxon>Dikarya</taxon>
        <taxon>Ascomycota</taxon>
        <taxon>Pezizomycotina</taxon>
        <taxon>Pezizomycetes</taxon>
        <taxon>Pezizales</taxon>
        <taxon>Tuberaceae</taxon>
        <taxon>Tuber</taxon>
    </lineage>
</organism>
<feature type="region of interest" description="Disordered" evidence="1">
    <location>
        <begin position="61"/>
        <end position="94"/>
    </location>
</feature>